<gene>
    <name evidence="1" type="ORF">HNQ80_000840</name>
</gene>
<keyword evidence="2" id="KW-1185">Reference proteome</keyword>
<evidence type="ECO:0000313" key="2">
    <source>
        <dbReference type="Proteomes" id="UP000579281"/>
    </source>
</evidence>
<evidence type="ECO:0000313" key="1">
    <source>
        <dbReference type="EMBL" id="MBB6214757.1"/>
    </source>
</evidence>
<dbReference type="Proteomes" id="UP000579281">
    <property type="component" value="Unassembled WGS sequence"/>
</dbReference>
<accession>A0A841KMU0</accession>
<protein>
    <submittedName>
        <fullName evidence="1">Uncharacterized protein</fullName>
    </submittedName>
</protein>
<comment type="caution">
    <text evidence="1">The sequence shown here is derived from an EMBL/GenBank/DDBJ whole genome shotgun (WGS) entry which is preliminary data.</text>
</comment>
<dbReference type="AlphaFoldDB" id="A0A841KMU0"/>
<dbReference type="RefSeq" id="WP_184308423.1">
    <property type="nucleotide sequence ID" value="NZ_JACHEN010000003.1"/>
</dbReference>
<reference evidence="1 2" key="1">
    <citation type="submission" date="2020-08" db="EMBL/GenBank/DDBJ databases">
        <title>Genomic Encyclopedia of Type Strains, Phase IV (KMG-IV): sequencing the most valuable type-strain genomes for metagenomic binning, comparative biology and taxonomic classification.</title>
        <authorList>
            <person name="Goeker M."/>
        </authorList>
    </citation>
    <scope>NUCLEOTIDE SEQUENCE [LARGE SCALE GENOMIC DNA]</scope>
    <source>
        <strain evidence="1 2">DSM 103526</strain>
    </source>
</reference>
<name>A0A841KMU0_9FIRM</name>
<dbReference type="EMBL" id="JACHEN010000003">
    <property type="protein sequence ID" value="MBB6214757.1"/>
    <property type="molecule type" value="Genomic_DNA"/>
</dbReference>
<proteinExistence type="predicted"/>
<organism evidence="1 2">
    <name type="scientific">Anaerosolibacter carboniphilus</name>
    <dbReference type="NCBI Taxonomy" id="1417629"/>
    <lineage>
        <taxon>Bacteria</taxon>
        <taxon>Bacillati</taxon>
        <taxon>Bacillota</taxon>
        <taxon>Clostridia</taxon>
        <taxon>Peptostreptococcales</taxon>
        <taxon>Thermotaleaceae</taxon>
        <taxon>Anaerosolibacter</taxon>
    </lineage>
</organism>
<sequence>MGKSNLIEVLYEILDGVDVEHHSDTTFIWSKGYRKAVLDIIDAIENIEL</sequence>